<evidence type="ECO:0000256" key="1">
    <source>
        <dbReference type="ARBA" id="ARBA00022884"/>
    </source>
</evidence>
<dbReference type="PANTHER" id="PTHR15481">
    <property type="entry name" value="RIBONUCLEIC ACID BINDING PROTEIN S1"/>
    <property type="match status" value="1"/>
</dbReference>
<evidence type="ECO:0000256" key="3">
    <source>
        <dbReference type="SAM" id="MobiDB-lite"/>
    </source>
</evidence>
<dbReference type="GO" id="GO:0005654">
    <property type="term" value="C:nucleoplasm"/>
    <property type="evidence" value="ECO:0007669"/>
    <property type="project" value="TreeGrafter"/>
</dbReference>
<dbReference type="InterPro" id="IPR035979">
    <property type="entry name" value="RBD_domain_sf"/>
</dbReference>
<dbReference type="Gene3D" id="3.30.70.330">
    <property type="match status" value="1"/>
</dbReference>
<feature type="domain" description="RRM" evidence="4">
    <location>
        <begin position="51"/>
        <end position="129"/>
    </location>
</feature>
<feature type="compositionally biased region" description="Low complexity" evidence="3">
    <location>
        <begin position="9"/>
        <end position="29"/>
    </location>
</feature>
<dbReference type="SMART" id="SM00360">
    <property type="entry name" value="RRM"/>
    <property type="match status" value="1"/>
</dbReference>
<dbReference type="InterPro" id="IPR012677">
    <property type="entry name" value="Nucleotide-bd_a/b_plait_sf"/>
</dbReference>
<keyword evidence="6" id="KW-1185">Reference proteome</keyword>
<accession>A0A9N9EZN5</accession>
<evidence type="ECO:0000259" key="4">
    <source>
        <dbReference type="PROSITE" id="PS50102"/>
    </source>
</evidence>
<dbReference type="AlphaFoldDB" id="A0A9N9EZN5"/>
<evidence type="ECO:0000313" key="6">
    <source>
        <dbReference type="Proteomes" id="UP000789739"/>
    </source>
</evidence>
<gene>
    <name evidence="5" type="ORF">PBRASI_LOCUS2587</name>
</gene>
<dbReference type="GO" id="GO:0000398">
    <property type="term" value="P:mRNA splicing, via spliceosome"/>
    <property type="evidence" value="ECO:0007669"/>
    <property type="project" value="TreeGrafter"/>
</dbReference>
<keyword evidence="1 2" id="KW-0694">RNA-binding</keyword>
<dbReference type="GO" id="GO:0003723">
    <property type="term" value="F:RNA binding"/>
    <property type="evidence" value="ECO:0007669"/>
    <property type="project" value="UniProtKB-UniRule"/>
</dbReference>
<dbReference type="OrthoDB" id="252020at2759"/>
<reference evidence="5" key="1">
    <citation type="submission" date="2021-06" db="EMBL/GenBank/DDBJ databases">
        <authorList>
            <person name="Kallberg Y."/>
            <person name="Tangrot J."/>
            <person name="Rosling A."/>
        </authorList>
    </citation>
    <scope>NUCLEOTIDE SEQUENCE</scope>
    <source>
        <strain evidence="5">BR232B</strain>
    </source>
</reference>
<protein>
    <submittedName>
        <fullName evidence="5">1906_t:CDS:1</fullName>
    </submittedName>
</protein>
<dbReference type="Pfam" id="PF00076">
    <property type="entry name" value="RRM_1"/>
    <property type="match status" value="1"/>
</dbReference>
<dbReference type="EMBL" id="CAJVPI010000206">
    <property type="protein sequence ID" value="CAG8500613.1"/>
    <property type="molecule type" value="Genomic_DNA"/>
</dbReference>
<comment type="caution">
    <text evidence="5">The sequence shown here is derived from an EMBL/GenBank/DDBJ whole genome shotgun (WGS) entry which is preliminary data.</text>
</comment>
<evidence type="ECO:0000313" key="5">
    <source>
        <dbReference type="EMBL" id="CAG8500613.1"/>
    </source>
</evidence>
<evidence type="ECO:0000256" key="2">
    <source>
        <dbReference type="PROSITE-ProRule" id="PRU00176"/>
    </source>
</evidence>
<sequence>MSRSRSRSRSYSSYSSRSRSYSRSPSYSRSRSRSRSSYPARRKRSMSPLPTKILVEKLTKNATVAHLNEIFGAYGHINGIDMPTNKKWSVNRGVAYIEYETRSEAEKAISYMDGGQLDGAVLSCAFVPRRPSPPPPSIRRRGRGRADVTYLLDGSLEAVIEHEAGRRCDDILDLDLDRLYTEDVRILIVRTVPEVDLEHHILEVVVGVIQQAGNKGFL</sequence>
<organism evidence="5 6">
    <name type="scientific">Paraglomus brasilianum</name>
    <dbReference type="NCBI Taxonomy" id="144538"/>
    <lineage>
        <taxon>Eukaryota</taxon>
        <taxon>Fungi</taxon>
        <taxon>Fungi incertae sedis</taxon>
        <taxon>Mucoromycota</taxon>
        <taxon>Glomeromycotina</taxon>
        <taxon>Glomeromycetes</taxon>
        <taxon>Paraglomerales</taxon>
        <taxon>Paraglomeraceae</taxon>
        <taxon>Paraglomus</taxon>
    </lineage>
</organism>
<name>A0A9N9EZN5_9GLOM</name>
<dbReference type="GO" id="GO:0061574">
    <property type="term" value="C:ASAP complex"/>
    <property type="evidence" value="ECO:0007669"/>
    <property type="project" value="TreeGrafter"/>
</dbReference>
<dbReference type="PROSITE" id="PS50102">
    <property type="entry name" value="RRM"/>
    <property type="match status" value="1"/>
</dbReference>
<dbReference type="PANTHER" id="PTHR15481:SF0">
    <property type="entry name" value="LD23870P-RELATED"/>
    <property type="match status" value="1"/>
</dbReference>
<proteinExistence type="predicted"/>
<dbReference type="Proteomes" id="UP000789739">
    <property type="component" value="Unassembled WGS sequence"/>
</dbReference>
<dbReference type="SUPFAM" id="SSF54928">
    <property type="entry name" value="RNA-binding domain, RBD"/>
    <property type="match status" value="1"/>
</dbReference>
<dbReference type="InterPro" id="IPR000504">
    <property type="entry name" value="RRM_dom"/>
</dbReference>
<feature type="compositionally biased region" description="Basic residues" evidence="3">
    <location>
        <begin position="30"/>
        <end position="45"/>
    </location>
</feature>
<feature type="region of interest" description="Disordered" evidence="3">
    <location>
        <begin position="1"/>
        <end position="51"/>
    </location>
</feature>
<dbReference type="GO" id="GO:0005737">
    <property type="term" value="C:cytoplasm"/>
    <property type="evidence" value="ECO:0007669"/>
    <property type="project" value="TreeGrafter"/>
</dbReference>